<accession>A0A842IUC2</accession>
<evidence type="ECO:0000313" key="2">
    <source>
        <dbReference type="EMBL" id="MBC2845356.1"/>
    </source>
</evidence>
<feature type="transmembrane region" description="Helical" evidence="1">
    <location>
        <begin position="12"/>
        <end position="30"/>
    </location>
</feature>
<feature type="transmembrane region" description="Helical" evidence="1">
    <location>
        <begin position="79"/>
        <end position="96"/>
    </location>
</feature>
<evidence type="ECO:0000313" key="3">
    <source>
        <dbReference type="Proteomes" id="UP000533900"/>
    </source>
</evidence>
<dbReference type="EMBL" id="JACLCP010000002">
    <property type="protein sequence ID" value="MBC2845356.1"/>
    <property type="molecule type" value="Genomic_DNA"/>
</dbReference>
<evidence type="ECO:0000256" key="1">
    <source>
        <dbReference type="SAM" id="Phobius"/>
    </source>
</evidence>
<keyword evidence="1" id="KW-1133">Transmembrane helix</keyword>
<dbReference type="Gene3D" id="1.25.40.10">
    <property type="entry name" value="Tetratricopeptide repeat domain"/>
    <property type="match status" value="1"/>
</dbReference>
<proteinExistence type="predicted"/>
<feature type="transmembrane region" description="Helical" evidence="1">
    <location>
        <begin position="42"/>
        <end position="63"/>
    </location>
</feature>
<protein>
    <submittedName>
        <fullName evidence="2">Uncharacterized protein</fullName>
    </submittedName>
</protein>
<dbReference type="InterPro" id="IPR011990">
    <property type="entry name" value="TPR-like_helical_dom_sf"/>
</dbReference>
<comment type="caution">
    <text evidence="2">The sequence shown here is derived from an EMBL/GenBank/DDBJ whole genome shotgun (WGS) entry which is preliminary data.</text>
</comment>
<sequence length="715" mass="83579">MSSETKKKWINTLKFFAAYLVAAWTFLQFVDWVLNRYSISPYWVDILLWFFIGISPSLLIYLYHQERLSKRILKLREKIFIPLNVILLILALYFGFGNSDLGATTKEIKYTDDQGQAQKEIITKEEFRIGVPIYGFKNLSKDESLYWMRYGIGSLLVEDLYQNKSLSPSFGYYMDTSTKIEDASLFNDFYIDGNYKKEGDNYVITVYKRKATNGKKLKEKTFTGPDFLLLIDEITVFITENSGFIETNQLRYLDYPVNEFMSDSLNAIKEYVDGNYSKAVAIDKEFALAYLEYAKRSLRISRGKLEVQDLTDKAFENRNKLPLQRQLEVHIQRNLAYENFDDAARQVKLQLEVDPHNPFYNDVLFSIYGETKQTDKFLKSSERLFDMDQNAETGTDLAVAAMVNGDDDRLIDEIKKYEIISPNLKLFRLQPLLFKKEVKKAEVLLEDIKTLNSSYKNRASVYDSVVSYLKQNGYDISKFKKFEGTYRSSLNEQVHTYWIENNRLIQYVKNQMMDAFIPAGENAVVSGFINNETYKADLVFTDSGKPIGINFNVVNYRNTNTYWYWKEDETIQKAHEAFDNGDLEKAASLYSIALEENPKHAYLKNYLQHLSYVKETDKDSLLKQHERFTGSYGPREFWIEDHKFFYKRKSETVDLPRVELLAIGENTYMDLTRSNTLMLFETTDKGKLASVSHSFNTEKWEWEPTVGGENYFEKD</sequence>
<dbReference type="AlphaFoldDB" id="A0A842IUC2"/>
<reference evidence="2" key="1">
    <citation type="submission" date="2020-08" db="EMBL/GenBank/DDBJ databases">
        <title>Winogradskyella ouciana sp. nov., isolated from the hadal seawater of the Mariana Trench.</title>
        <authorList>
            <person name="He X."/>
        </authorList>
    </citation>
    <scope>NUCLEOTIDE SEQUENCE [LARGE SCALE GENOMIC DNA]</scope>
    <source>
        <strain evidence="2">KCTC 52348</strain>
    </source>
</reference>
<keyword evidence="3" id="KW-1185">Reference proteome</keyword>
<name>A0A842IUC2_9FLAO</name>
<organism evidence="2 3">
    <name type="scientific">Winogradskyella flava</name>
    <dbReference type="NCBI Taxonomy" id="1884876"/>
    <lineage>
        <taxon>Bacteria</taxon>
        <taxon>Pseudomonadati</taxon>
        <taxon>Bacteroidota</taxon>
        <taxon>Flavobacteriia</taxon>
        <taxon>Flavobacteriales</taxon>
        <taxon>Flavobacteriaceae</taxon>
        <taxon>Winogradskyella</taxon>
    </lineage>
</organism>
<dbReference type="RefSeq" id="WP_185789058.1">
    <property type="nucleotide sequence ID" value="NZ_JACLCP010000002.1"/>
</dbReference>
<gene>
    <name evidence="2" type="ORF">H7F21_09655</name>
</gene>
<keyword evidence="1" id="KW-0812">Transmembrane</keyword>
<keyword evidence="1" id="KW-0472">Membrane</keyword>
<dbReference type="Proteomes" id="UP000533900">
    <property type="component" value="Unassembled WGS sequence"/>
</dbReference>